<reference evidence="1" key="1">
    <citation type="submission" date="2020-03" db="EMBL/GenBank/DDBJ databases">
        <title>The deep terrestrial virosphere.</title>
        <authorList>
            <person name="Holmfeldt K."/>
            <person name="Nilsson E."/>
            <person name="Simone D."/>
            <person name="Lopez-Fernandez M."/>
            <person name="Wu X."/>
            <person name="de Brujin I."/>
            <person name="Lundin D."/>
            <person name="Andersson A."/>
            <person name="Bertilsson S."/>
            <person name="Dopson M."/>
        </authorList>
    </citation>
    <scope>NUCLEOTIDE SEQUENCE</scope>
    <source>
        <strain evidence="3">MM415A00449</strain>
        <strain evidence="2">MM415B01001</strain>
        <strain evidence="1">TM448A01792</strain>
        <strain evidence="4">TM448B03899</strain>
    </source>
</reference>
<organism evidence="1">
    <name type="scientific">viral metagenome</name>
    <dbReference type="NCBI Taxonomy" id="1070528"/>
    <lineage>
        <taxon>unclassified sequences</taxon>
        <taxon>metagenomes</taxon>
        <taxon>organismal metagenomes</taxon>
    </lineage>
</organism>
<evidence type="ECO:0000313" key="2">
    <source>
        <dbReference type="EMBL" id="QJA61068.1"/>
    </source>
</evidence>
<evidence type="ECO:0000313" key="1">
    <source>
        <dbReference type="EMBL" id="QJA50521.1"/>
    </source>
</evidence>
<sequence>MKSDDELMRLYREFQKQWDAHKFRRGESYDRFYYKLRNKLDMTQSEYEAGKRLAKGG</sequence>
<accession>A0A6H1ZSY2</accession>
<evidence type="ECO:0000313" key="4">
    <source>
        <dbReference type="EMBL" id="QJI02964.1"/>
    </source>
</evidence>
<dbReference type="EMBL" id="MT142477">
    <property type="protein sequence ID" value="QJA82013.1"/>
    <property type="molecule type" value="Genomic_DNA"/>
</dbReference>
<protein>
    <submittedName>
        <fullName evidence="1">Uncharacterized protein</fullName>
    </submittedName>
</protein>
<evidence type="ECO:0000313" key="3">
    <source>
        <dbReference type="EMBL" id="QJA82013.1"/>
    </source>
</evidence>
<dbReference type="EMBL" id="MT145046">
    <property type="protein sequence ID" value="QJI02964.1"/>
    <property type="molecule type" value="Genomic_DNA"/>
</dbReference>
<proteinExistence type="predicted"/>
<dbReference type="EMBL" id="MT141429">
    <property type="protein sequence ID" value="QJA61068.1"/>
    <property type="molecule type" value="Genomic_DNA"/>
</dbReference>
<dbReference type="AlphaFoldDB" id="A0A6H1ZSY2"/>
<gene>
    <name evidence="3" type="ORF">MM415A00449_0010</name>
    <name evidence="2" type="ORF">MM415B01001_0033</name>
    <name evidence="1" type="ORF">TM448A01792_0013</name>
    <name evidence="4" type="ORF">TM448B03899_0007</name>
</gene>
<dbReference type="EMBL" id="MT144200">
    <property type="protein sequence ID" value="QJA50521.1"/>
    <property type="molecule type" value="Genomic_DNA"/>
</dbReference>
<name>A0A6H1ZSY2_9ZZZZ</name>